<comment type="pathway">
    <text evidence="1 10">Amino-acid biosynthesis; L-histidine biosynthesis; L-histidine from 5-phospho-alpha-D-ribose 1-diphosphate: step 5/9.</text>
</comment>
<dbReference type="Gene3D" id="3.40.50.880">
    <property type="match status" value="1"/>
</dbReference>
<evidence type="ECO:0000256" key="5">
    <source>
        <dbReference type="ARBA" id="ARBA00022962"/>
    </source>
</evidence>
<gene>
    <name evidence="10 12" type="primary">hisH</name>
    <name evidence="12" type="ORF">QCO44_01995</name>
</gene>
<evidence type="ECO:0000256" key="3">
    <source>
        <dbReference type="ARBA" id="ARBA00022605"/>
    </source>
</evidence>
<dbReference type="PANTHER" id="PTHR42701">
    <property type="entry name" value="IMIDAZOLE GLYCEROL PHOSPHATE SYNTHASE SUBUNIT HISH"/>
    <property type="match status" value="1"/>
</dbReference>
<evidence type="ECO:0000313" key="13">
    <source>
        <dbReference type="Proteomes" id="UP001559623"/>
    </source>
</evidence>
<keyword evidence="5 10" id="KW-0315">Glutamine amidotransferase</keyword>
<dbReference type="CDD" id="cd01748">
    <property type="entry name" value="GATase1_IGP_Synthase"/>
    <property type="match status" value="1"/>
</dbReference>
<keyword evidence="10" id="KW-0963">Cytoplasm</keyword>
<evidence type="ECO:0000256" key="6">
    <source>
        <dbReference type="ARBA" id="ARBA00023102"/>
    </source>
</evidence>
<proteinExistence type="inferred from homology"/>
<keyword evidence="6 10" id="KW-0368">Histidine biosynthesis</keyword>
<dbReference type="Proteomes" id="UP001559623">
    <property type="component" value="Unassembled WGS sequence"/>
</dbReference>
<sequence length="203" mass="21993">MIAVIDYGVGNLFSVGKALASVGAEVEITHDIKTISRAEKILLPGVGAFGDCMKSLGQTGLIPEILHEVKAGKPLLGICVGLQILFEGSDESPGVPGLSLLPGMVRRIEAPKLKIPHMGWNSLLVNEPRQEKDIFRDLPNAPYVYFVHSYQARPRTEQFVTAWTTYGSLVTAAVAKDNIQAVQFHPEKSGEVGLAVLRNFVES</sequence>
<dbReference type="InterPro" id="IPR029062">
    <property type="entry name" value="Class_I_gatase-like"/>
</dbReference>
<organism evidence="12 13">
    <name type="scientific">Selenomonas sputigena</name>
    <dbReference type="NCBI Taxonomy" id="69823"/>
    <lineage>
        <taxon>Bacteria</taxon>
        <taxon>Bacillati</taxon>
        <taxon>Bacillota</taxon>
        <taxon>Negativicutes</taxon>
        <taxon>Selenomonadales</taxon>
        <taxon>Selenomonadaceae</taxon>
        <taxon>Selenomonas</taxon>
    </lineage>
</organism>
<dbReference type="EC" id="4.3.2.10" evidence="10"/>
<evidence type="ECO:0000256" key="9">
    <source>
        <dbReference type="ARBA" id="ARBA00049534"/>
    </source>
</evidence>
<comment type="catalytic activity">
    <reaction evidence="8 10">
        <text>5-[(5-phospho-1-deoxy-D-ribulos-1-ylimino)methylamino]-1-(5-phospho-beta-D-ribosyl)imidazole-4-carboxamide + L-glutamine = D-erythro-1-(imidazol-4-yl)glycerol 3-phosphate + 5-amino-1-(5-phospho-beta-D-ribosyl)imidazole-4-carboxamide + L-glutamate + H(+)</text>
        <dbReference type="Rhea" id="RHEA:24793"/>
        <dbReference type="ChEBI" id="CHEBI:15378"/>
        <dbReference type="ChEBI" id="CHEBI:29985"/>
        <dbReference type="ChEBI" id="CHEBI:58278"/>
        <dbReference type="ChEBI" id="CHEBI:58359"/>
        <dbReference type="ChEBI" id="CHEBI:58475"/>
        <dbReference type="ChEBI" id="CHEBI:58525"/>
        <dbReference type="EC" id="4.3.2.10"/>
    </reaction>
</comment>
<evidence type="ECO:0000256" key="7">
    <source>
        <dbReference type="ARBA" id="ARBA00023239"/>
    </source>
</evidence>
<dbReference type="InterPro" id="IPR010139">
    <property type="entry name" value="Imidazole-glycPsynth_HisH"/>
</dbReference>
<keyword evidence="4 10" id="KW-0378">Hydrolase</keyword>
<dbReference type="EC" id="3.5.1.2" evidence="10"/>
<reference evidence="12 13" key="1">
    <citation type="submission" date="2023-04" db="EMBL/GenBank/DDBJ databases">
        <title>Genome Sequence of Selenomonas sputigena ATCC 33150.</title>
        <authorList>
            <person name="Miller D.P."/>
            <person name="Anvari S."/>
            <person name="Polson S.W."/>
            <person name="Macdonald M."/>
            <person name="Mcdowell J.V."/>
        </authorList>
    </citation>
    <scope>NUCLEOTIDE SEQUENCE [LARGE SCALE GENOMIC DNA]</scope>
    <source>
        <strain evidence="12 13">ATCC 33150</strain>
    </source>
</reference>
<dbReference type="PIRSF" id="PIRSF000495">
    <property type="entry name" value="Amidotransf_hisH"/>
    <property type="match status" value="1"/>
</dbReference>
<comment type="subunit">
    <text evidence="2 10">Heterodimer of HisH and HisF.</text>
</comment>
<feature type="domain" description="Glutamine amidotransferase" evidence="11">
    <location>
        <begin position="4"/>
        <end position="201"/>
    </location>
</feature>
<keyword evidence="7 10" id="KW-0456">Lyase</keyword>
<dbReference type="GO" id="GO:0016829">
    <property type="term" value="F:lyase activity"/>
    <property type="evidence" value="ECO:0007669"/>
    <property type="project" value="UniProtKB-KW"/>
</dbReference>
<feature type="active site" description="Nucleophile" evidence="10">
    <location>
        <position position="79"/>
    </location>
</feature>
<evidence type="ECO:0000256" key="1">
    <source>
        <dbReference type="ARBA" id="ARBA00005091"/>
    </source>
</evidence>
<evidence type="ECO:0000256" key="2">
    <source>
        <dbReference type="ARBA" id="ARBA00011152"/>
    </source>
</evidence>
<evidence type="ECO:0000313" key="12">
    <source>
        <dbReference type="EMBL" id="MEX5284418.1"/>
    </source>
</evidence>
<evidence type="ECO:0000259" key="11">
    <source>
        <dbReference type="Pfam" id="PF00117"/>
    </source>
</evidence>
<evidence type="ECO:0000256" key="10">
    <source>
        <dbReference type="HAMAP-Rule" id="MF_00278"/>
    </source>
</evidence>
<dbReference type="HAMAP" id="MF_00278">
    <property type="entry name" value="HisH"/>
    <property type="match status" value="1"/>
</dbReference>
<dbReference type="PROSITE" id="PS51273">
    <property type="entry name" value="GATASE_TYPE_1"/>
    <property type="match status" value="1"/>
</dbReference>
<evidence type="ECO:0000256" key="4">
    <source>
        <dbReference type="ARBA" id="ARBA00022801"/>
    </source>
</evidence>
<dbReference type="InterPro" id="IPR017926">
    <property type="entry name" value="GATASE"/>
</dbReference>
<keyword evidence="3 10" id="KW-0028">Amino-acid biosynthesis</keyword>
<comment type="subcellular location">
    <subcellularLocation>
        <location evidence="10">Cytoplasm</location>
    </subcellularLocation>
</comment>
<protein>
    <recommendedName>
        <fullName evidence="10">Imidazole glycerol phosphate synthase subunit HisH</fullName>
        <ecNumber evidence="10">4.3.2.10</ecNumber>
    </recommendedName>
    <alternativeName>
        <fullName evidence="10">IGP synthase glutaminase subunit</fullName>
        <ecNumber evidence="10">3.5.1.2</ecNumber>
    </alternativeName>
    <alternativeName>
        <fullName evidence="10">IGP synthase subunit HisH</fullName>
    </alternativeName>
    <alternativeName>
        <fullName evidence="10">ImGP synthase subunit HisH</fullName>
        <shortName evidence="10">IGPS subunit HisH</shortName>
    </alternativeName>
</protein>
<name>A0ABV3X2K2_9FIRM</name>
<feature type="active site" evidence="10">
    <location>
        <position position="187"/>
    </location>
</feature>
<comment type="function">
    <text evidence="10">IGPS catalyzes the conversion of PRFAR and glutamine to IGP, AICAR and glutamate. The HisH subunit catalyzes the hydrolysis of glutamine to glutamate and ammonia as part of the synthesis of IGP and AICAR. The resulting ammonia molecule is channeled to the active site of HisF.</text>
</comment>
<dbReference type="EMBL" id="JARVLH010000001">
    <property type="protein sequence ID" value="MEX5284418.1"/>
    <property type="molecule type" value="Genomic_DNA"/>
</dbReference>
<comment type="catalytic activity">
    <reaction evidence="9 10">
        <text>L-glutamine + H2O = L-glutamate + NH4(+)</text>
        <dbReference type="Rhea" id="RHEA:15889"/>
        <dbReference type="ChEBI" id="CHEBI:15377"/>
        <dbReference type="ChEBI" id="CHEBI:28938"/>
        <dbReference type="ChEBI" id="CHEBI:29985"/>
        <dbReference type="ChEBI" id="CHEBI:58359"/>
        <dbReference type="EC" id="3.5.1.2"/>
    </reaction>
</comment>
<keyword evidence="13" id="KW-1185">Reference proteome</keyword>
<dbReference type="Pfam" id="PF00117">
    <property type="entry name" value="GATase"/>
    <property type="match status" value="1"/>
</dbReference>
<comment type="caution">
    <text evidence="12">The sequence shown here is derived from an EMBL/GenBank/DDBJ whole genome shotgun (WGS) entry which is preliminary data.</text>
</comment>
<feature type="active site" evidence="10">
    <location>
        <position position="185"/>
    </location>
</feature>
<dbReference type="PANTHER" id="PTHR42701:SF1">
    <property type="entry name" value="IMIDAZOLE GLYCEROL PHOSPHATE SYNTHASE SUBUNIT HISH"/>
    <property type="match status" value="1"/>
</dbReference>
<dbReference type="RefSeq" id="WP_368846132.1">
    <property type="nucleotide sequence ID" value="NZ_CP194411.1"/>
</dbReference>
<dbReference type="SUPFAM" id="SSF52317">
    <property type="entry name" value="Class I glutamine amidotransferase-like"/>
    <property type="match status" value="1"/>
</dbReference>
<dbReference type="NCBIfam" id="TIGR01855">
    <property type="entry name" value="IMP_synth_hisH"/>
    <property type="match status" value="1"/>
</dbReference>
<accession>A0ABV3X2K2</accession>
<evidence type="ECO:0000256" key="8">
    <source>
        <dbReference type="ARBA" id="ARBA00047838"/>
    </source>
</evidence>